<proteinExistence type="predicted"/>
<dbReference type="eggNOG" id="COG2944">
    <property type="taxonomic scope" value="Bacteria"/>
</dbReference>
<evidence type="ECO:0000259" key="1">
    <source>
        <dbReference type="Pfam" id="PF07866"/>
    </source>
</evidence>
<dbReference type="Proteomes" id="UP000006443">
    <property type="component" value="Unassembled WGS sequence"/>
</dbReference>
<sequence>MTGRKYDRLKDYLTGIDNDTIVIKMHYDELEKIIQSELPQSAYKHRTWWANGGHIQADAWLEAGWKVDAVEMGQFVVFEKTATQERSVQIGSRYKHYKGTEYIVLLLAKNSETLEKVVVYQDRYDASKVWVRPLAMFSEKVEIDGKFIDRFEEIPENSRD</sequence>
<dbReference type="Pfam" id="PF07866">
    <property type="entry name" value="DUF1653"/>
    <property type="match status" value="1"/>
</dbReference>
<evidence type="ECO:0000259" key="2">
    <source>
        <dbReference type="Pfam" id="PF24698"/>
    </source>
</evidence>
<name>C0GD48_DETAL</name>
<feature type="domain" description="DUF7662" evidence="2">
    <location>
        <begin position="6"/>
        <end position="82"/>
    </location>
</feature>
<comment type="caution">
    <text evidence="3">The sequence shown here is derived from an EMBL/GenBank/DDBJ whole genome shotgun (WGS) entry which is preliminary data.</text>
</comment>
<feature type="domain" description="DUF1653" evidence="1">
    <location>
        <begin position="93"/>
        <end position="152"/>
    </location>
</feature>
<dbReference type="InterPro" id="IPR023387">
    <property type="entry name" value="DUF1653-like_dom"/>
</dbReference>
<dbReference type="Gene3D" id="2.30.30.320">
    <property type="entry name" value="DUF1653-like domain"/>
    <property type="match status" value="1"/>
</dbReference>
<evidence type="ECO:0000313" key="4">
    <source>
        <dbReference type="Proteomes" id="UP000006443"/>
    </source>
</evidence>
<reference evidence="3 4" key="1">
    <citation type="submission" date="2009-02" db="EMBL/GenBank/DDBJ databases">
        <title>Sequencing of the draft genome and assembly of Dethiobacter alkaliphilus AHT 1.</title>
        <authorList>
            <consortium name="US DOE Joint Genome Institute (JGI-PGF)"/>
            <person name="Lucas S."/>
            <person name="Copeland A."/>
            <person name="Lapidus A."/>
            <person name="Glavina del Rio T."/>
            <person name="Dalin E."/>
            <person name="Tice H."/>
            <person name="Bruce D."/>
            <person name="Goodwin L."/>
            <person name="Pitluck S."/>
            <person name="Larimer F."/>
            <person name="Land M.L."/>
            <person name="Hauser L."/>
            <person name="Muyzer G."/>
        </authorList>
    </citation>
    <scope>NUCLEOTIDE SEQUENCE [LARGE SCALE GENOMIC DNA]</scope>
    <source>
        <strain evidence="3 4">AHT 1</strain>
    </source>
</reference>
<evidence type="ECO:0000313" key="3">
    <source>
        <dbReference type="EMBL" id="EEG79133.1"/>
    </source>
</evidence>
<protein>
    <submittedName>
        <fullName evidence="3">Uncharacterized protein</fullName>
    </submittedName>
</protein>
<dbReference type="STRING" id="555088.DealDRAFT_0407"/>
<dbReference type="EMBL" id="ACJM01000001">
    <property type="protein sequence ID" value="EEG79133.1"/>
    <property type="molecule type" value="Genomic_DNA"/>
</dbReference>
<dbReference type="eggNOG" id="COG4728">
    <property type="taxonomic scope" value="Bacteria"/>
</dbReference>
<dbReference type="RefSeq" id="WP_008514359.1">
    <property type="nucleotide sequence ID" value="NZ_ACJM01000001.1"/>
</dbReference>
<dbReference type="InterPro" id="IPR037135">
    <property type="entry name" value="DUF1653-like_dom_sf"/>
</dbReference>
<organism evidence="3 4">
    <name type="scientific">Dethiobacter alkaliphilus AHT 1</name>
    <dbReference type="NCBI Taxonomy" id="555088"/>
    <lineage>
        <taxon>Bacteria</taxon>
        <taxon>Bacillati</taxon>
        <taxon>Bacillota</taxon>
        <taxon>Dethiobacteria</taxon>
        <taxon>Dethiobacterales</taxon>
        <taxon>Dethiobacteraceae</taxon>
        <taxon>Dethiobacter</taxon>
    </lineage>
</organism>
<gene>
    <name evidence="3" type="ORF">DealDRAFT_0407</name>
</gene>
<dbReference type="Pfam" id="PF24698">
    <property type="entry name" value="DUF7662"/>
    <property type="match status" value="1"/>
</dbReference>
<accession>C0GD48</accession>
<dbReference type="InterPro" id="IPR056079">
    <property type="entry name" value="DUF7662"/>
</dbReference>
<keyword evidence="4" id="KW-1185">Reference proteome</keyword>
<dbReference type="AlphaFoldDB" id="C0GD48"/>